<dbReference type="NCBIfam" id="TIGR00082">
    <property type="entry name" value="rbfA"/>
    <property type="match status" value="1"/>
</dbReference>
<dbReference type="GO" id="GO:0043024">
    <property type="term" value="F:ribosomal small subunit binding"/>
    <property type="evidence" value="ECO:0007669"/>
    <property type="project" value="TreeGrafter"/>
</dbReference>
<protein>
    <recommendedName>
        <fullName evidence="2">Ribosome-binding factor A</fullName>
    </recommendedName>
</protein>
<comment type="subcellular location">
    <subcellularLocation>
        <location evidence="2">Cytoplasm</location>
    </subcellularLocation>
</comment>
<evidence type="ECO:0000256" key="2">
    <source>
        <dbReference type="HAMAP-Rule" id="MF_00003"/>
    </source>
</evidence>
<dbReference type="InterPro" id="IPR015946">
    <property type="entry name" value="KH_dom-like_a/b"/>
</dbReference>
<dbReference type="GO" id="GO:0030490">
    <property type="term" value="P:maturation of SSU-rRNA"/>
    <property type="evidence" value="ECO:0007669"/>
    <property type="project" value="UniProtKB-UniRule"/>
</dbReference>
<dbReference type="EMBL" id="JADCKB010000027">
    <property type="protein sequence ID" value="MBE5040926.1"/>
    <property type="molecule type" value="Genomic_DNA"/>
</dbReference>
<dbReference type="AlphaFoldDB" id="A0A9D5M2H4"/>
<dbReference type="GO" id="GO:0005829">
    <property type="term" value="C:cytosol"/>
    <property type="evidence" value="ECO:0007669"/>
    <property type="project" value="TreeGrafter"/>
</dbReference>
<keyword evidence="4" id="KW-1185">Reference proteome</keyword>
<keyword evidence="2" id="KW-0963">Cytoplasm</keyword>
<dbReference type="PANTHER" id="PTHR33515:SF1">
    <property type="entry name" value="RIBOSOME-BINDING FACTOR A, CHLOROPLASTIC-RELATED"/>
    <property type="match status" value="1"/>
</dbReference>
<dbReference type="RefSeq" id="WP_226393467.1">
    <property type="nucleotide sequence ID" value="NZ_JADCKB010000027.1"/>
</dbReference>
<comment type="similarity">
    <text evidence="2">Belongs to the RbfA family.</text>
</comment>
<dbReference type="Proteomes" id="UP000806542">
    <property type="component" value="Unassembled WGS sequence"/>
</dbReference>
<comment type="subunit">
    <text evidence="2">Monomer. Binds 30S ribosomal subunits, but not 50S ribosomal subunits or 70S ribosomes.</text>
</comment>
<sequence>MANYSRIDRISEEVKRELSAVIRDLKDPRLPAMVSVVNVRVTKDLKFAKAYISIMGDEKTVKDGMEALKSAGGFIRREIGHRLNLRNTPEFTFVADDSIAYGSHINEILKEL</sequence>
<gene>
    <name evidence="2 3" type="primary">rbfA</name>
    <name evidence="3" type="ORF">INF28_10690</name>
</gene>
<accession>A0A9D5M2H4</accession>
<dbReference type="PROSITE" id="PS01319">
    <property type="entry name" value="RBFA"/>
    <property type="match status" value="1"/>
</dbReference>
<dbReference type="Pfam" id="PF02033">
    <property type="entry name" value="RBFA"/>
    <property type="match status" value="1"/>
</dbReference>
<dbReference type="PANTHER" id="PTHR33515">
    <property type="entry name" value="RIBOSOME-BINDING FACTOR A, CHLOROPLASTIC-RELATED"/>
    <property type="match status" value="1"/>
</dbReference>
<dbReference type="SUPFAM" id="SSF89919">
    <property type="entry name" value="Ribosome-binding factor A, RbfA"/>
    <property type="match status" value="1"/>
</dbReference>
<keyword evidence="1 2" id="KW-0690">Ribosome biogenesis</keyword>
<evidence type="ECO:0000256" key="1">
    <source>
        <dbReference type="ARBA" id="ARBA00022517"/>
    </source>
</evidence>
<comment type="function">
    <text evidence="2">One of several proteins that assist in the late maturation steps of the functional core of the 30S ribosomal subunit. Associates with free 30S ribosomal subunits (but not with 30S subunits that are part of 70S ribosomes or polysomes). Required for efficient processing of 16S rRNA. May interact with the 5'-terminal helix region of 16S rRNA.</text>
</comment>
<evidence type="ECO:0000313" key="4">
    <source>
        <dbReference type="Proteomes" id="UP000806542"/>
    </source>
</evidence>
<reference evidence="3" key="1">
    <citation type="submission" date="2020-10" db="EMBL/GenBank/DDBJ databases">
        <title>ChiBAC.</title>
        <authorList>
            <person name="Zenner C."/>
            <person name="Hitch T.C.A."/>
            <person name="Clavel T."/>
        </authorList>
    </citation>
    <scope>NUCLEOTIDE SEQUENCE</scope>
    <source>
        <strain evidence="3">DSM 107454</strain>
    </source>
</reference>
<dbReference type="Gene3D" id="3.30.300.20">
    <property type="match status" value="1"/>
</dbReference>
<proteinExistence type="inferred from homology"/>
<dbReference type="InterPro" id="IPR000238">
    <property type="entry name" value="RbfA"/>
</dbReference>
<organism evidence="3 4">
    <name type="scientific">Ructibacterium gallinarum</name>
    <dbReference type="NCBI Taxonomy" id="2779355"/>
    <lineage>
        <taxon>Bacteria</taxon>
        <taxon>Bacillati</taxon>
        <taxon>Bacillota</taxon>
        <taxon>Clostridia</taxon>
        <taxon>Eubacteriales</taxon>
        <taxon>Oscillospiraceae</taxon>
        <taxon>Ructibacterium</taxon>
    </lineage>
</organism>
<evidence type="ECO:0000313" key="3">
    <source>
        <dbReference type="EMBL" id="MBE5040926.1"/>
    </source>
</evidence>
<dbReference type="InterPro" id="IPR020053">
    <property type="entry name" value="Ribosome-bd_factorA_CS"/>
</dbReference>
<name>A0A9D5M2H4_9FIRM</name>
<dbReference type="InterPro" id="IPR023799">
    <property type="entry name" value="RbfA_dom_sf"/>
</dbReference>
<dbReference type="HAMAP" id="MF_00003">
    <property type="entry name" value="RbfA"/>
    <property type="match status" value="1"/>
</dbReference>
<comment type="caution">
    <text evidence="3">The sequence shown here is derived from an EMBL/GenBank/DDBJ whole genome shotgun (WGS) entry which is preliminary data.</text>
</comment>